<accession>A0AAE3FJU3</accession>
<comment type="catalytic activity">
    <reaction evidence="8 10">
        <text>D-xylulose + ATP = D-xylulose 5-phosphate + ADP + H(+)</text>
        <dbReference type="Rhea" id="RHEA:10964"/>
        <dbReference type="ChEBI" id="CHEBI:15378"/>
        <dbReference type="ChEBI" id="CHEBI:17140"/>
        <dbReference type="ChEBI" id="CHEBI:30616"/>
        <dbReference type="ChEBI" id="CHEBI:57737"/>
        <dbReference type="ChEBI" id="CHEBI:456216"/>
        <dbReference type="EC" id="2.7.1.17"/>
    </reaction>
</comment>
<evidence type="ECO:0000256" key="7">
    <source>
        <dbReference type="ARBA" id="ARBA00023277"/>
    </source>
</evidence>
<comment type="function">
    <text evidence="8">Catalyzes the phosphorylation of D-xylulose to D-xylulose 5-phosphate.</text>
</comment>
<dbReference type="PIRSF" id="PIRSF000538">
    <property type="entry name" value="GlpK"/>
    <property type="match status" value="1"/>
</dbReference>
<keyword evidence="3 8" id="KW-0808">Transferase</keyword>
<dbReference type="InterPro" id="IPR043129">
    <property type="entry name" value="ATPase_NBD"/>
</dbReference>
<evidence type="ECO:0000256" key="5">
    <source>
        <dbReference type="ARBA" id="ARBA00022777"/>
    </source>
</evidence>
<feature type="site" description="Important for activity" evidence="8">
    <location>
        <position position="8"/>
    </location>
</feature>
<evidence type="ECO:0000256" key="3">
    <source>
        <dbReference type="ARBA" id="ARBA00022679"/>
    </source>
</evidence>
<dbReference type="InterPro" id="IPR050406">
    <property type="entry name" value="FGGY_Carb_Kinase"/>
</dbReference>
<dbReference type="InterPro" id="IPR006000">
    <property type="entry name" value="Xylulokinase"/>
</dbReference>
<evidence type="ECO:0000256" key="10">
    <source>
        <dbReference type="RuleBase" id="RU364073"/>
    </source>
</evidence>
<feature type="active site" description="Proton acceptor" evidence="8">
    <location>
        <position position="239"/>
    </location>
</feature>
<dbReference type="InterPro" id="IPR018483">
    <property type="entry name" value="Carb_kinase_FGGY_CS"/>
</dbReference>
<dbReference type="PANTHER" id="PTHR43095">
    <property type="entry name" value="SUGAR KINASE"/>
    <property type="match status" value="1"/>
</dbReference>
<evidence type="ECO:0000256" key="9">
    <source>
        <dbReference type="RuleBase" id="RU003733"/>
    </source>
</evidence>
<dbReference type="Proteomes" id="UP001139365">
    <property type="component" value="Unassembled WGS sequence"/>
</dbReference>
<dbReference type="InterPro" id="IPR018484">
    <property type="entry name" value="FGGY_N"/>
</dbReference>
<dbReference type="HAMAP" id="MF_02220">
    <property type="entry name" value="XylB"/>
    <property type="match status" value="1"/>
</dbReference>
<evidence type="ECO:0000259" key="12">
    <source>
        <dbReference type="Pfam" id="PF02782"/>
    </source>
</evidence>
<dbReference type="EMBL" id="JALEMU010000096">
    <property type="protein sequence ID" value="MCI5755858.1"/>
    <property type="molecule type" value="Genomic_DNA"/>
</dbReference>
<dbReference type="PROSITE" id="PS00933">
    <property type="entry name" value="FGGY_KINASES_1"/>
    <property type="match status" value="1"/>
</dbReference>
<evidence type="ECO:0000313" key="13">
    <source>
        <dbReference type="EMBL" id="MCI5755858.1"/>
    </source>
</evidence>
<feature type="domain" description="Carbohydrate kinase FGGY N-terminal" evidence="11">
    <location>
        <begin position="3"/>
        <end position="245"/>
    </location>
</feature>
<dbReference type="Pfam" id="PF00370">
    <property type="entry name" value="FGGY_N"/>
    <property type="match status" value="1"/>
</dbReference>
<dbReference type="GO" id="GO:0005524">
    <property type="term" value="F:ATP binding"/>
    <property type="evidence" value="ECO:0007669"/>
    <property type="project" value="UniProtKB-UniRule"/>
</dbReference>
<dbReference type="InterPro" id="IPR018485">
    <property type="entry name" value="FGGY_C"/>
</dbReference>
<feature type="binding site" evidence="8">
    <location>
        <begin position="79"/>
        <end position="80"/>
    </location>
    <ligand>
        <name>substrate</name>
    </ligand>
</feature>
<name>A0AAE3FJU3_9BACT</name>
<evidence type="ECO:0000313" key="14">
    <source>
        <dbReference type="Proteomes" id="UP001139365"/>
    </source>
</evidence>
<dbReference type="AlphaFoldDB" id="A0AAE3FJU3"/>
<evidence type="ECO:0000256" key="4">
    <source>
        <dbReference type="ARBA" id="ARBA00022741"/>
    </source>
</evidence>
<keyword evidence="7 8" id="KW-0119">Carbohydrate metabolism</keyword>
<dbReference type="Pfam" id="PF02782">
    <property type="entry name" value="FGGY_C"/>
    <property type="match status" value="1"/>
</dbReference>
<dbReference type="EC" id="2.7.1.17" evidence="8 10"/>
<comment type="similarity">
    <text evidence="1 8 9">Belongs to the FGGY kinase family.</text>
</comment>
<dbReference type="GO" id="GO:0042732">
    <property type="term" value="P:D-xylose metabolic process"/>
    <property type="evidence" value="ECO:0007669"/>
    <property type="project" value="UniProtKB-KW"/>
</dbReference>
<gene>
    <name evidence="8 10 13" type="primary">xylB</name>
    <name evidence="13" type="ORF">MR241_06135</name>
</gene>
<dbReference type="InterPro" id="IPR000577">
    <property type="entry name" value="Carb_kinase_FGGY"/>
</dbReference>
<dbReference type="GO" id="GO:0005998">
    <property type="term" value="P:xylulose catabolic process"/>
    <property type="evidence" value="ECO:0007669"/>
    <property type="project" value="UniProtKB-UniRule"/>
</dbReference>
<protein>
    <recommendedName>
        <fullName evidence="8 10">Xylulose kinase</fullName>
        <shortName evidence="8 10">Xylulokinase</shortName>
        <ecNumber evidence="8 10">2.7.1.17</ecNumber>
    </recommendedName>
</protein>
<sequence>MKVIIGTDIGTSGVKVLAVDENCRVVGSNVTEYPIYTPNPGWTEQNPDDWWNAAAAGLKKLIPQLSGYEIAGVGLSGQMHGMVALDAENRVVRPAILWNDQRTEKQCKEIISAAGGLDSLISMTNNGMLTGFTAGKILWMKENEPENYKKTVRIVNPKDYIAYKLTGNVGTDVSDASGTGLFDVVNGRFSDRLITLCGLSPSLFAEVHESSDVIGRVTGAASELTGIPEGTPVCAGGGDAVLSTVAMGAADGRSAAVMLGTSGVVSAHVPEFTENTGAAVQFSRACIKGMYQVMGVTLSAAGSYKWFCENFSGGDYKGTDAMAESSPCGAGGVIFLPYLNGERCPVNDPNARGCFVGLSAGTGKGDLARAVLEGVAFSLKQTYDRVSPEGTAERVILAGGGSKSPLWRQIFADVFGLPVVTLDGAGEGSGFGAAVVAGIGCGVFSSASEAAAKLTIKTETLPIPENVAACREICKKYSGLYGRLAGL</sequence>
<comment type="caution">
    <text evidence="13">The sequence shown here is derived from an EMBL/GenBank/DDBJ whole genome shotgun (WGS) entry which is preliminary data.</text>
</comment>
<dbReference type="PROSITE" id="PS00445">
    <property type="entry name" value="FGGY_KINASES_2"/>
    <property type="match status" value="1"/>
</dbReference>
<evidence type="ECO:0000256" key="1">
    <source>
        <dbReference type="ARBA" id="ARBA00009156"/>
    </source>
</evidence>
<dbReference type="Gene3D" id="3.30.420.40">
    <property type="match status" value="2"/>
</dbReference>
<dbReference type="SUPFAM" id="SSF53067">
    <property type="entry name" value="Actin-like ATPase domain"/>
    <property type="match status" value="2"/>
</dbReference>
<evidence type="ECO:0000259" key="11">
    <source>
        <dbReference type="Pfam" id="PF00370"/>
    </source>
</evidence>
<evidence type="ECO:0000256" key="2">
    <source>
        <dbReference type="ARBA" id="ARBA00022629"/>
    </source>
</evidence>
<keyword evidence="4 8" id="KW-0547">Nucleotide-binding</keyword>
<keyword evidence="2 8" id="KW-0859">Xylose metabolism</keyword>
<dbReference type="NCBIfam" id="TIGR01312">
    <property type="entry name" value="XylB"/>
    <property type="match status" value="1"/>
</dbReference>
<evidence type="ECO:0000256" key="8">
    <source>
        <dbReference type="HAMAP-Rule" id="MF_02220"/>
    </source>
</evidence>
<dbReference type="CDD" id="cd07808">
    <property type="entry name" value="ASKHA_NBD_FGGY_EcXK-like"/>
    <property type="match status" value="1"/>
</dbReference>
<proteinExistence type="inferred from homology"/>
<reference evidence="13 14" key="1">
    <citation type="submission" date="2022-03" db="EMBL/GenBank/DDBJ databases">
        <title>Metagenome-assembled genomes from swine fecal metagenomes.</title>
        <authorList>
            <person name="Holman D.B."/>
            <person name="Kommadath A."/>
        </authorList>
    </citation>
    <scope>NUCLEOTIDE SEQUENCE [LARGE SCALE GENOMIC DNA]</scope>
    <source>
        <strain evidence="13">SUG147</strain>
    </source>
</reference>
<dbReference type="GO" id="GO:0004856">
    <property type="term" value="F:D-xylulokinase activity"/>
    <property type="evidence" value="ECO:0007669"/>
    <property type="project" value="UniProtKB-UniRule"/>
</dbReference>
<keyword evidence="5 8" id="KW-0418">Kinase</keyword>
<evidence type="ECO:0000256" key="6">
    <source>
        <dbReference type="ARBA" id="ARBA00022840"/>
    </source>
</evidence>
<dbReference type="PANTHER" id="PTHR43095:SF5">
    <property type="entry name" value="XYLULOSE KINASE"/>
    <property type="match status" value="1"/>
</dbReference>
<keyword evidence="6 8" id="KW-0067">ATP-binding</keyword>
<feature type="domain" description="Carbohydrate kinase FGGY C-terminal" evidence="12">
    <location>
        <begin position="255"/>
        <end position="439"/>
    </location>
</feature>
<organism evidence="13 14">
    <name type="scientific">Candidatus Colimorpha enterica</name>
    <dbReference type="NCBI Taxonomy" id="3083063"/>
    <lineage>
        <taxon>Bacteria</taxon>
        <taxon>Pseudomonadati</taxon>
        <taxon>Bacteroidota</taxon>
        <taxon>Bacteroidia</taxon>
        <taxon>Bacteroidales</taxon>
        <taxon>Candidatus Colimorpha</taxon>
    </lineage>
</organism>